<keyword evidence="3" id="KW-1185">Reference proteome</keyword>
<evidence type="ECO:0000313" key="3">
    <source>
        <dbReference type="Proteomes" id="UP000019024"/>
    </source>
</evidence>
<keyword evidence="2" id="KW-0614">Plasmid</keyword>
<accession>W0JYA7</accession>
<organism evidence="2 3">
    <name type="scientific">Halostagnicola larsenii XH-48</name>
    <dbReference type="NCBI Taxonomy" id="797299"/>
    <lineage>
        <taxon>Archaea</taxon>
        <taxon>Methanobacteriati</taxon>
        <taxon>Methanobacteriota</taxon>
        <taxon>Stenosarchaea group</taxon>
        <taxon>Halobacteria</taxon>
        <taxon>Halobacteriales</taxon>
        <taxon>Natrialbaceae</taxon>
        <taxon>Halostagnicola</taxon>
    </lineage>
</organism>
<dbReference type="Proteomes" id="UP000019024">
    <property type="component" value="Plasmid unnamed3"/>
</dbReference>
<evidence type="ECO:0000256" key="1">
    <source>
        <dbReference type="SAM" id="Phobius"/>
    </source>
</evidence>
<dbReference type="RefSeq" id="WP_049955056.1">
    <property type="nucleotide sequence ID" value="NZ_CP007058.1"/>
</dbReference>
<feature type="transmembrane region" description="Helical" evidence="1">
    <location>
        <begin position="43"/>
        <end position="63"/>
    </location>
</feature>
<dbReference type="OrthoDB" id="381619at2157"/>
<keyword evidence="1" id="KW-0812">Transmembrane</keyword>
<reference evidence="2 3" key="1">
    <citation type="submission" date="2014-01" db="EMBL/GenBank/DDBJ databases">
        <authorList>
            <consortium name="DOE Joint Genome Institute"/>
            <person name="Anderson I."/>
            <person name="Huntemann M."/>
            <person name="Han J."/>
            <person name="Chen A."/>
            <person name="Kyrpides N."/>
            <person name="Mavromatis K."/>
            <person name="Markowitz V."/>
            <person name="Palaniappan K."/>
            <person name="Ivanova N."/>
            <person name="Schaumberg A."/>
            <person name="Pati A."/>
            <person name="Liolios K."/>
            <person name="Nordberg H.P."/>
            <person name="Cantor M.N."/>
            <person name="Hua S.X."/>
            <person name="Woyke T."/>
        </authorList>
    </citation>
    <scope>NUCLEOTIDE SEQUENCE [LARGE SCALE GENOMIC DNA]</scope>
    <source>
        <strain evidence="2 3">XH-48</strain>
        <plasmid evidence="3">4</plasmid>
    </source>
</reference>
<dbReference type="KEGG" id="hlr:HALLA_20335"/>
<sequence length="82" mass="9092">MMRQQESEVPKTTGYILGIGQVIQLLSFPLLVMGQFLLQTDDLSLVIASAALVLAVGNFVVLYQLQQALFENGTTEWMSWVS</sequence>
<proteinExistence type="predicted"/>
<feature type="transmembrane region" description="Helical" evidence="1">
    <location>
        <begin position="12"/>
        <end position="37"/>
    </location>
</feature>
<evidence type="ECO:0000313" key="2">
    <source>
        <dbReference type="EMBL" id="AHG02252.1"/>
    </source>
</evidence>
<keyword evidence="1" id="KW-0472">Membrane</keyword>
<dbReference type="AlphaFoldDB" id="W0JYA7"/>
<name>W0JYA7_9EURY</name>
<dbReference type="EMBL" id="CP007058">
    <property type="protein sequence ID" value="AHG02252.1"/>
    <property type="molecule type" value="Genomic_DNA"/>
</dbReference>
<dbReference type="HOGENOM" id="CLU_2550124_0_0_2"/>
<geneLocation type="plasmid" evidence="2">
    <name>unnamed</name>
</geneLocation>
<gene>
    <name evidence="2" type="ORF">HALLA_20335</name>
</gene>
<protein>
    <submittedName>
        <fullName evidence="2">Uncharacterized protein</fullName>
    </submittedName>
</protein>
<dbReference type="GeneID" id="25147587"/>
<keyword evidence="1" id="KW-1133">Transmembrane helix</keyword>